<dbReference type="PROSITE" id="PS01295">
    <property type="entry name" value="ISPD"/>
    <property type="match status" value="1"/>
</dbReference>
<keyword evidence="9 13" id="KW-0479">Metal-binding</keyword>
<dbReference type="GO" id="GO:0016114">
    <property type="term" value="P:terpenoid biosynthetic process"/>
    <property type="evidence" value="ECO:0007669"/>
    <property type="project" value="InterPro"/>
</dbReference>
<keyword evidence="7 13" id="KW-0808">Transferase</keyword>
<evidence type="ECO:0000259" key="14">
    <source>
        <dbReference type="Pfam" id="PF02542"/>
    </source>
</evidence>
<comment type="cofactor">
    <cofactor evidence="3 13">
        <name>a divalent metal cation</name>
        <dbReference type="ChEBI" id="CHEBI:60240"/>
    </cofactor>
</comment>
<feature type="binding site" evidence="13">
    <location>
        <begin position="283"/>
        <end position="284"/>
    </location>
    <ligand>
        <name>4-CDP-2-C-methyl-D-erythritol 2-phosphate</name>
        <dbReference type="ChEBI" id="CHEBI:57919"/>
    </ligand>
</feature>
<evidence type="ECO:0000256" key="5">
    <source>
        <dbReference type="ARBA" id="ARBA00004787"/>
    </source>
</evidence>
<evidence type="ECO:0000256" key="6">
    <source>
        <dbReference type="ARBA" id="ARBA00009789"/>
    </source>
</evidence>
<evidence type="ECO:0000256" key="3">
    <source>
        <dbReference type="ARBA" id="ARBA00001968"/>
    </source>
</evidence>
<feature type="binding site" evidence="13">
    <location>
        <position position="259"/>
    </location>
    <ligand>
        <name>a divalent metal cation</name>
        <dbReference type="ChEBI" id="CHEBI:60240"/>
    </ligand>
</feature>
<dbReference type="InterPro" id="IPR026596">
    <property type="entry name" value="IspD/F"/>
</dbReference>
<feature type="binding site" evidence="13">
    <location>
        <begin position="305"/>
        <end position="307"/>
    </location>
    <ligand>
        <name>4-CDP-2-C-methyl-D-erythritol 2-phosphate</name>
        <dbReference type="ChEBI" id="CHEBI:57919"/>
    </ligand>
</feature>
<evidence type="ECO:0000313" key="15">
    <source>
        <dbReference type="EMBL" id="SDS13545.1"/>
    </source>
</evidence>
<comment type="caution">
    <text evidence="13">Lacks conserved residue(s) required for the propagation of feature annotation.</text>
</comment>
<comment type="similarity">
    <text evidence="13">In the N-terminal section; belongs to the IspD/TarI cytidylyltransferase family. IspD subfamily.</text>
</comment>
<comment type="pathway">
    <text evidence="5 13">Isoprenoid biosynthesis; isopentenyl diphosphate biosynthesis via DXP pathway; isopentenyl diphosphate from 1-deoxy-D-xylulose 5-phosphate: step 2/6.</text>
</comment>
<accession>A0A1H1PQX1</accession>
<dbReference type="PROSITE" id="PS01350">
    <property type="entry name" value="ISPF"/>
    <property type="match status" value="1"/>
</dbReference>
<feature type="binding site" evidence="13">
    <location>
        <begin position="257"/>
        <end position="259"/>
    </location>
    <ligand>
        <name>4-CDP-2-C-methyl-D-erythritol 2-phosphate</name>
        <dbReference type="ChEBI" id="CHEBI:57919"/>
    </ligand>
</feature>
<feature type="site" description="Transition state stabilizer" evidence="13">
    <location>
        <position position="283"/>
    </location>
</feature>
<dbReference type="GO" id="GO:0046872">
    <property type="term" value="F:metal ion binding"/>
    <property type="evidence" value="ECO:0007669"/>
    <property type="project" value="UniProtKB-KW"/>
</dbReference>
<feature type="site" description="Transition state stabilizer" evidence="13">
    <location>
        <position position="21"/>
    </location>
</feature>
<dbReference type="AlphaFoldDB" id="A0A1H1PQX1"/>
<evidence type="ECO:0000256" key="2">
    <source>
        <dbReference type="ARBA" id="ARBA00001282"/>
    </source>
</evidence>
<feature type="binding site" evidence="13">
    <location>
        <position position="386"/>
    </location>
    <ligand>
        <name>4-CDP-2-C-methyl-D-erythritol 2-phosphate</name>
        <dbReference type="ChEBI" id="CHEBI:57919"/>
    </ligand>
</feature>
<feature type="region of interest" description="2-C-methyl-D-erythritol 2,4-cyclodiphosphate synthase" evidence="13">
    <location>
        <begin position="251"/>
        <end position="414"/>
    </location>
</feature>
<comment type="pathway">
    <text evidence="4 13">Isoprenoid biosynthesis; isopentenyl diphosphate biosynthesis via DXP pathway; isopentenyl diphosphate from 1-deoxy-D-xylulose 5-phosphate: step 4/6.</text>
</comment>
<dbReference type="RefSeq" id="WP_060921929.1">
    <property type="nucleotide sequence ID" value="NZ_LT629770.1"/>
</dbReference>
<dbReference type="Gene3D" id="3.90.550.10">
    <property type="entry name" value="Spore Coat Polysaccharide Biosynthesis Protein SpsA, Chain A"/>
    <property type="match status" value="1"/>
</dbReference>
<dbReference type="GeneID" id="36299219"/>
<evidence type="ECO:0000256" key="8">
    <source>
        <dbReference type="ARBA" id="ARBA00022695"/>
    </source>
</evidence>
<evidence type="ECO:0000313" key="16">
    <source>
        <dbReference type="Proteomes" id="UP000182126"/>
    </source>
</evidence>
<reference evidence="15 16" key="1">
    <citation type="submission" date="2016-10" db="EMBL/GenBank/DDBJ databases">
        <authorList>
            <person name="de Groot N.N."/>
        </authorList>
    </citation>
    <scope>NUCLEOTIDE SEQUENCE [LARGE SCALE GENOMIC DNA]</scope>
    <source>
        <strain evidence="15 16">DSM 15019</strain>
    </source>
</reference>
<dbReference type="GO" id="GO:0008685">
    <property type="term" value="F:2-C-methyl-D-erythritol 2,4-cyclodiphosphate synthase activity"/>
    <property type="evidence" value="ECO:0007669"/>
    <property type="project" value="UniProtKB-UniRule"/>
</dbReference>
<dbReference type="PANTHER" id="PTHR32125">
    <property type="entry name" value="2-C-METHYL-D-ERYTHRITOL 4-PHOSPHATE CYTIDYLYLTRANSFERASE, CHLOROPLASTIC"/>
    <property type="match status" value="1"/>
</dbReference>
<comment type="catalytic activity">
    <reaction evidence="2 13">
        <text>2-C-methyl-D-erythritol 4-phosphate + CTP + H(+) = 4-CDP-2-C-methyl-D-erythritol + diphosphate</text>
        <dbReference type="Rhea" id="RHEA:13429"/>
        <dbReference type="ChEBI" id="CHEBI:15378"/>
        <dbReference type="ChEBI" id="CHEBI:33019"/>
        <dbReference type="ChEBI" id="CHEBI:37563"/>
        <dbReference type="ChEBI" id="CHEBI:57823"/>
        <dbReference type="ChEBI" id="CHEBI:58262"/>
        <dbReference type="EC" id="2.7.7.60"/>
    </reaction>
</comment>
<dbReference type="InterPro" id="IPR029044">
    <property type="entry name" value="Nucleotide-diphossugar_trans"/>
</dbReference>
<dbReference type="HAMAP" id="MF_00108">
    <property type="entry name" value="IspD"/>
    <property type="match status" value="1"/>
</dbReference>
<dbReference type="SUPFAM" id="SSF53448">
    <property type="entry name" value="Nucleotide-diphospho-sugar transferases"/>
    <property type="match status" value="1"/>
</dbReference>
<dbReference type="InterPro" id="IPR020555">
    <property type="entry name" value="MECDP_synthase_CS"/>
</dbReference>
<dbReference type="CDD" id="cd00554">
    <property type="entry name" value="MECDP_synthase"/>
    <property type="match status" value="1"/>
</dbReference>
<evidence type="ECO:0000256" key="9">
    <source>
        <dbReference type="ARBA" id="ARBA00022723"/>
    </source>
</evidence>
<dbReference type="NCBIfam" id="TIGR00453">
    <property type="entry name" value="ispD"/>
    <property type="match status" value="1"/>
</dbReference>
<name>A0A1H1PQX1_9MICO</name>
<gene>
    <name evidence="13" type="primary">ispDF</name>
    <name evidence="15" type="ORF">SAMN04489809_1164</name>
</gene>
<comment type="similarity">
    <text evidence="13">In the C-terminal section; belongs to the IspF family.</text>
</comment>
<feature type="binding site" evidence="13">
    <location>
        <begin position="379"/>
        <end position="382"/>
    </location>
    <ligand>
        <name>4-CDP-2-C-methyl-D-erythritol 2-phosphate</name>
        <dbReference type="ChEBI" id="CHEBI:57919"/>
    </ligand>
</feature>
<keyword evidence="8 13" id="KW-0548">Nucleotidyltransferase</keyword>
<dbReference type="HAMAP" id="MF_01520">
    <property type="entry name" value="IspDF"/>
    <property type="match status" value="1"/>
</dbReference>
<feature type="site" description="Transition state stabilizer" evidence="13">
    <location>
        <position position="380"/>
    </location>
</feature>
<dbReference type="InterPro" id="IPR003526">
    <property type="entry name" value="MECDP_synthase"/>
</dbReference>
<protein>
    <recommendedName>
        <fullName evidence="13">Bifunctional enzyme IspD/IspF</fullName>
    </recommendedName>
    <domain>
        <recommendedName>
            <fullName evidence="13">2-C-methyl-D-erythritol 4-phosphate cytidylyltransferase</fullName>
            <ecNumber evidence="13">2.7.7.60</ecNumber>
        </recommendedName>
        <alternativeName>
            <fullName evidence="13">4-diphosphocytidyl-2C-methyl-D-erythritol synthase</fullName>
        </alternativeName>
        <alternativeName>
            <fullName evidence="13">MEP cytidylyltransferase</fullName>
            <shortName evidence="13">MCT</shortName>
        </alternativeName>
    </domain>
    <domain>
        <recommendedName>
            <fullName evidence="13">2-C-methyl-D-erythritol 2,4-cyclodiphosphate synthase</fullName>
            <shortName evidence="13">MECDP-synthase</shortName>
            <shortName evidence="13">MECPP-synthase</shortName>
            <shortName evidence="13">MECPS</shortName>
            <ecNumber evidence="13">4.6.1.12</ecNumber>
        </recommendedName>
    </domain>
</protein>
<dbReference type="Proteomes" id="UP000182126">
    <property type="component" value="Chromosome I"/>
</dbReference>
<dbReference type="EC" id="2.7.7.60" evidence="13"/>
<evidence type="ECO:0000256" key="4">
    <source>
        <dbReference type="ARBA" id="ARBA00004709"/>
    </source>
</evidence>
<dbReference type="Pfam" id="PF02542">
    <property type="entry name" value="YgbB"/>
    <property type="match status" value="1"/>
</dbReference>
<dbReference type="GO" id="GO:0019288">
    <property type="term" value="P:isopentenyl diphosphate biosynthetic process, methylerythritol 4-phosphate pathway"/>
    <property type="evidence" value="ECO:0007669"/>
    <property type="project" value="UniProtKB-UniRule"/>
</dbReference>
<dbReference type="InterPro" id="IPR001228">
    <property type="entry name" value="IspD"/>
</dbReference>
<dbReference type="Gene3D" id="3.30.1330.50">
    <property type="entry name" value="2-C-methyl-D-erythritol 2,4-cyclodiphosphate synthase"/>
    <property type="match status" value="1"/>
</dbReference>
<dbReference type="GO" id="GO:0050518">
    <property type="term" value="F:2-C-methyl-D-erythritol 4-phosphate cytidylyltransferase activity"/>
    <property type="evidence" value="ECO:0007669"/>
    <property type="project" value="UniProtKB-UniRule"/>
</dbReference>
<keyword evidence="10 13" id="KW-0414">Isoprene biosynthesis</keyword>
<dbReference type="NCBIfam" id="TIGR00151">
    <property type="entry name" value="ispF"/>
    <property type="match status" value="1"/>
</dbReference>
<feature type="site" description="Positions MEP for the nucleophilic attack" evidence="13">
    <location>
        <position position="216"/>
    </location>
</feature>
<feature type="domain" description="2-C-methyl-D-erythritol 2,4-cyclodiphosphate synthase" evidence="14">
    <location>
        <begin position="251"/>
        <end position="401"/>
    </location>
</feature>
<keyword evidence="11 13" id="KW-0456">Lyase</keyword>
<evidence type="ECO:0000256" key="12">
    <source>
        <dbReference type="ARBA" id="ARBA00023268"/>
    </source>
</evidence>
<dbReference type="SUPFAM" id="SSF69765">
    <property type="entry name" value="IpsF-like"/>
    <property type="match status" value="1"/>
</dbReference>
<dbReference type="EC" id="4.6.1.12" evidence="13"/>
<dbReference type="InterPro" id="IPR018294">
    <property type="entry name" value="ISPD_synthase_CS"/>
</dbReference>
<dbReference type="InterPro" id="IPR034683">
    <property type="entry name" value="IspD/TarI"/>
</dbReference>
<feature type="site" description="Transition state stabilizer" evidence="13">
    <location>
        <position position="28"/>
    </location>
</feature>
<dbReference type="EMBL" id="LT629770">
    <property type="protein sequence ID" value="SDS13545.1"/>
    <property type="molecule type" value="Genomic_DNA"/>
</dbReference>
<dbReference type="InterPro" id="IPR036571">
    <property type="entry name" value="MECDP_synthase_sf"/>
</dbReference>
<evidence type="ECO:0000256" key="10">
    <source>
        <dbReference type="ARBA" id="ARBA00023229"/>
    </source>
</evidence>
<keyword evidence="12 13" id="KW-0511">Multifunctional enzyme</keyword>
<evidence type="ECO:0000256" key="13">
    <source>
        <dbReference type="HAMAP-Rule" id="MF_01520"/>
    </source>
</evidence>
<dbReference type="FunFam" id="3.90.550.10:FF:000003">
    <property type="entry name" value="2-C-methyl-D-erythritol 4-phosphate cytidylyltransferase"/>
    <property type="match status" value="1"/>
</dbReference>
<organism evidence="15 16">
    <name type="scientific">Microbacterium paraoxydans</name>
    <dbReference type="NCBI Taxonomy" id="199592"/>
    <lineage>
        <taxon>Bacteria</taxon>
        <taxon>Bacillati</taxon>
        <taxon>Actinomycetota</taxon>
        <taxon>Actinomycetes</taxon>
        <taxon>Micrococcales</taxon>
        <taxon>Microbacteriaceae</taxon>
        <taxon>Microbacterium</taxon>
    </lineage>
</organism>
<comment type="similarity">
    <text evidence="6">Belongs to the IspD/TarI cytidylyltransferase family. IspD subfamily.</text>
</comment>
<dbReference type="UniPathway" id="UPA00056">
    <property type="reaction ID" value="UER00093"/>
</dbReference>
<feature type="binding site" evidence="13">
    <location>
        <position position="291"/>
    </location>
    <ligand>
        <name>a divalent metal cation</name>
        <dbReference type="ChEBI" id="CHEBI:60240"/>
    </ligand>
</feature>
<comment type="function">
    <text evidence="13">Bifunctional enzyme that catalyzes the formation of 4-diphosphocytidyl-2-C-methyl-D-erythritol from CTP and 2-C-methyl-D-erythritol 4-phosphate (MEP) (IspD), and catalyzes the conversion of 4-diphosphocytidyl-2-C-methyl-D-erythritol 2-phosphate (CDP-ME2P) to 2-C-methyl-D-erythritol 2,4-cyclodiphosphate (ME-CPP) with a corresponding release of cytidine 5-monophosphate (CMP) (IspF).</text>
</comment>
<dbReference type="PANTHER" id="PTHR32125:SF4">
    <property type="entry name" value="2-C-METHYL-D-ERYTHRITOL 4-PHOSPHATE CYTIDYLYLTRANSFERASE, CHLOROPLASTIC"/>
    <property type="match status" value="1"/>
</dbReference>
<comment type="catalytic activity">
    <reaction evidence="1 13">
        <text>4-CDP-2-C-methyl-D-erythritol 2-phosphate = 2-C-methyl-D-erythritol 2,4-cyclic diphosphate + CMP</text>
        <dbReference type="Rhea" id="RHEA:23864"/>
        <dbReference type="ChEBI" id="CHEBI:57919"/>
        <dbReference type="ChEBI" id="CHEBI:58483"/>
        <dbReference type="ChEBI" id="CHEBI:60377"/>
        <dbReference type="EC" id="4.6.1.12"/>
    </reaction>
</comment>
<dbReference type="CDD" id="cd02516">
    <property type="entry name" value="CDP-ME_synthetase"/>
    <property type="match status" value="1"/>
</dbReference>
<evidence type="ECO:0000256" key="1">
    <source>
        <dbReference type="ARBA" id="ARBA00000200"/>
    </source>
</evidence>
<dbReference type="InterPro" id="IPR050088">
    <property type="entry name" value="IspD/TarI_cytidylyltransf_bact"/>
</dbReference>
<feature type="site" description="Positions MEP for the nucleophilic attack" evidence="13">
    <location>
        <position position="160"/>
    </location>
</feature>
<proteinExistence type="inferred from homology"/>
<feature type="region of interest" description="2-C-methyl-D-erythritol 4-phosphate cytidylyltransferase" evidence="13">
    <location>
        <begin position="1"/>
        <end position="250"/>
    </location>
</feature>
<sequence length="414" mass="41315">MSILPVPHTAIIVVAAGSGTRLEAGAPKAFVGIDGRTILRHALDGVFAAAPMQVIVVAPAGYEGDAQTELLAAAGDRADLGRVVTGGATRQESVAAGLAALWGDVSTVLVHDAARALTPPEVIDAVAAAVIGDAGAVPSLPVVDTLKRVADGLVVGTVDRAELAAAQTPQGFPRGPLEAAYTEATAQGVEYTDDAALFAAAGHAVRLVPGSERSFKITTPADLERARLLVATAPVSSSVPRTSAVAELGPRVGIGTDVHGFGGDGALWLAGLEWPGEPALSGHSDGDAVAHAIVDALLGAAGLGDIGEHFGTAHPEYAGAHADVFLSRTAELLAAAGFMIGNVSVQFQGNRPRFSGRRGEAEAVLSAALGGAPVAVTATTTDGLGFPGRGEGIAVTAVAIVIPRADQGLSAPAE</sequence>
<evidence type="ECO:0000256" key="11">
    <source>
        <dbReference type="ARBA" id="ARBA00023239"/>
    </source>
</evidence>
<dbReference type="Pfam" id="PF01128">
    <property type="entry name" value="IspD"/>
    <property type="match status" value="1"/>
</dbReference>
<feature type="binding site" evidence="13">
    <location>
        <position position="257"/>
    </location>
    <ligand>
        <name>a divalent metal cation</name>
        <dbReference type="ChEBI" id="CHEBI:60240"/>
    </ligand>
</feature>
<feature type="binding site" evidence="13">
    <location>
        <position position="389"/>
    </location>
    <ligand>
        <name>4-CDP-2-C-methyl-D-erythritol 2-phosphate</name>
        <dbReference type="ChEBI" id="CHEBI:57919"/>
    </ligand>
</feature>
<evidence type="ECO:0000256" key="7">
    <source>
        <dbReference type="ARBA" id="ARBA00022679"/>
    </source>
</evidence>
<dbReference type="HAMAP" id="MF_00107">
    <property type="entry name" value="IspF"/>
    <property type="match status" value="1"/>
</dbReference>